<dbReference type="AlphaFoldDB" id="A0A5C8UXQ9"/>
<dbReference type="Pfam" id="PF02826">
    <property type="entry name" value="2-Hacid_dh_C"/>
    <property type="match status" value="1"/>
</dbReference>
<accession>A0A5C8UXQ9</accession>
<evidence type="ECO:0000256" key="1">
    <source>
        <dbReference type="ARBA" id="ARBA00023002"/>
    </source>
</evidence>
<evidence type="ECO:0000259" key="3">
    <source>
        <dbReference type="Pfam" id="PF02826"/>
    </source>
</evidence>
<sequence>MPDDDPRFADAVRAGGGEIAPLSERTRGLVWLSYGDAQDLVDVLDAHPGIEWVQLPYAGVDAFSHVLAGYADRPLPLWTSAKGAYSQPVAEHALTLTLALLRLIPMRVRATSWPTGEKFGTSLFGLNVLIVGAGGIAVELIRLLEPFGVHVTVVRRSPGDLAGAELTVTSDRLAEVLPHADVVVIAAAFTDGTRRLIGAPELAAMKPTAILINIARGGLVDTEALTAALAAGEIAGAGVDVTDPEPLPDGHPLWNEPRVIITPHSADTPAMIAPLLAERIRENVEAFLGDGRFVGVVDVEAGY</sequence>
<evidence type="ECO:0000313" key="4">
    <source>
        <dbReference type="EMBL" id="TXN32903.1"/>
    </source>
</evidence>
<dbReference type="InterPro" id="IPR036291">
    <property type="entry name" value="NAD(P)-bd_dom_sf"/>
</dbReference>
<dbReference type="PANTHER" id="PTHR10996:SF178">
    <property type="entry name" value="2-HYDROXYACID DEHYDROGENASE YGL185C-RELATED"/>
    <property type="match status" value="1"/>
</dbReference>
<dbReference type="EMBL" id="VRMG01000001">
    <property type="protein sequence ID" value="TXN32903.1"/>
    <property type="molecule type" value="Genomic_DNA"/>
</dbReference>
<gene>
    <name evidence="4" type="ORF">FVP33_00525</name>
</gene>
<dbReference type="CDD" id="cd12159">
    <property type="entry name" value="2-Hacid_dh_2"/>
    <property type="match status" value="1"/>
</dbReference>
<evidence type="ECO:0000313" key="5">
    <source>
        <dbReference type="Proteomes" id="UP000321379"/>
    </source>
</evidence>
<dbReference type="InterPro" id="IPR050223">
    <property type="entry name" value="D-isomer_2-hydroxyacid_DH"/>
</dbReference>
<feature type="domain" description="D-isomer specific 2-hydroxyacid dehydrogenase NAD-binding" evidence="3">
    <location>
        <begin position="105"/>
        <end position="266"/>
    </location>
</feature>
<dbReference type="GO" id="GO:0030267">
    <property type="term" value="F:glyoxylate reductase (NADPH) activity"/>
    <property type="evidence" value="ECO:0007669"/>
    <property type="project" value="TreeGrafter"/>
</dbReference>
<dbReference type="SUPFAM" id="SSF51735">
    <property type="entry name" value="NAD(P)-binding Rossmann-fold domains"/>
    <property type="match status" value="1"/>
</dbReference>
<comment type="caution">
    <text evidence="4">The sequence shown here is derived from an EMBL/GenBank/DDBJ whole genome shotgun (WGS) entry which is preliminary data.</text>
</comment>
<proteinExistence type="predicted"/>
<keyword evidence="2" id="KW-0520">NAD</keyword>
<dbReference type="GO" id="GO:0016618">
    <property type="term" value="F:hydroxypyruvate reductase [NAD(P)H] activity"/>
    <property type="evidence" value="ECO:0007669"/>
    <property type="project" value="TreeGrafter"/>
</dbReference>
<dbReference type="InterPro" id="IPR029753">
    <property type="entry name" value="D-isomer_DH_CS"/>
</dbReference>
<dbReference type="InterPro" id="IPR006140">
    <property type="entry name" value="D-isomer_DH_NAD-bd"/>
</dbReference>
<organism evidence="4 5">
    <name type="scientific">Lacisediminihabitans profunda</name>
    <dbReference type="NCBI Taxonomy" id="2594790"/>
    <lineage>
        <taxon>Bacteria</taxon>
        <taxon>Bacillati</taxon>
        <taxon>Actinomycetota</taxon>
        <taxon>Actinomycetes</taxon>
        <taxon>Micrococcales</taxon>
        <taxon>Microbacteriaceae</taxon>
        <taxon>Lacisediminihabitans</taxon>
    </lineage>
</organism>
<dbReference type="GO" id="GO:0051287">
    <property type="term" value="F:NAD binding"/>
    <property type="evidence" value="ECO:0007669"/>
    <property type="project" value="InterPro"/>
</dbReference>
<evidence type="ECO:0000256" key="2">
    <source>
        <dbReference type="ARBA" id="ARBA00023027"/>
    </source>
</evidence>
<dbReference type="PANTHER" id="PTHR10996">
    <property type="entry name" value="2-HYDROXYACID DEHYDROGENASE-RELATED"/>
    <property type="match status" value="1"/>
</dbReference>
<keyword evidence="5" id="KW-1185">Reference proteome</keyword>
<protein>
    <submittedName>
        <fullName evidence="4">Hydroxyacid dehydrogenase</fullName>
    </submittedName>
</protein>
<dbReference type="PROSITE" id="PS00671">
    <property type="entry name" value="D_2_HYDROXYACID_DH_3"/>
    <property type="match status" value="1"/>
</dbReference>
<dbReference type="GO" id="GO:0005829">
    <property type="term" value="C:cytosol"/>
    <property type="evidence" value="ECO:0007669"/>
    <property type="project" value="TreeGrafter"/>
</dbReference>
<dbReference type="Gene3D" id="3.40.50.720">
    <property type="entry name" value="NAD(P)-binding Rossmann-like Domain"/>
    <property type="match status" value="2"/>
</dbReference>
<name>A0A5C8UXQ9_9MICO</name>
<reference evidence="4 5" key="1">
    <citation type="submission" date="2019-08" db="EMBL/GenBank/DDBJ databases">
        <title>Bacterial whole genome sequence for Glaciihabitans sp. CHu50b-6-2.</title>
        <authorList>
            <person name="Jin L."/>
        </authorList>
    </citation>
    <scope>NUCLEOTIDE SEQUENCE [LARGE SCALE GENOMIC DNA]</scope>
    <source>
        <strain evidence="4 5">CHu50b-6-2</strain>
    </source>
</reference>
<keyword evidence="1" id="KW-0560">Oxidoreductase</keyword>
<dbReference type="Proteomes" id="UP000321379">
    <property type="component" value="Unassembled WGS sequence"/>
</dbReference>